<feature type="transmembrane region" description="Helical" evidence="7">
    <location>
        <begin position="32"/>
        <end position="54"/>
    </location>
</feature>
<protein>
    <submittedName>
        <fullName evidence="10">Hypothetical sugar ABC-transporter permease</fullName>
    </submittedName>
</protein>
<feature type="transmembrane region" description="Helical" evidence="7">
    <location>
        <begin position="288"/>
        <end position="310"/>
    </location>
</feature>
<dbReference type="CDD" id="cd06261">
    <property type="entry name" value="TM_PBP2"/>
    <property type="match status" value="1"/>
</dbReference>
<comment type="subcellular location">
    <subcellularLocation>
        <location evidence="1 7">Cell membrane</location>
        <topology evidence="1 7">Multi-pass membrane protein</topology>
    </subcellularLocation>
</comment>
<dbReference type="InterPro" id="IPR035906">
    <property type="entry name" value="MetI-like_sf"/>
</dbReference>
<dbReference type="GO" id="GO:0055085">
    <property type="term" value="P:transmembrane transport"/>
    <property type="evidence" value="ECO:0007669"/>
    <property type="project" value="InterPro"/>
</dbReference>
<evidence type="ECO:0000256" key="3">
    <source>
        <dbReference type="ARBA" id="ARBA00022475"/>
    </source>
</evidence>
<sequence length="320" mass="34651">MTSVPTRIRPAQSASGGSAPTRRRRRGDREQVVTALVFLVPALAILGVFVVYPISRRLHEPQPRGNGFDPVRSSSDSTLRPARADPAFWKQPAHHRRLTTTGVCVLSIATGLAVATAARCPPMRGRRPLTASILLPSPGGHPRSVASPPFVWKYMLDPAGFVNALLAQVGIAGPDWLQERWLALGALTALTVWKNVGFNAVLYLTALQALPPAVYEAAQLDGANAWQRLRHMTIPLLAPMTFFVVVQALITSFQAFDLVYVLTEGGPRGGTDVLGMFMYRTAFRLGDFGYGTAIAFVTLLLVLGVTLVQWRASGSGRSDR</sequence>
<feature type="domain" description="ABC transmembrane type-1" evidence="9">
    <location>
        <begin position="93"/>
        <end position="309"/>
    </location>
</feature>
<dbReference type="SUPFAM" id="SSF161098">
    <property type="entry name" value="MetI-like"/>
    <property type="match status" value="1"/>
</dbReference>
<dbReference type="InterPro" id="IPR000515">
    <property type="entry name" value="MetI-like"/>
</dbReference>
<organism evidence="10">
    <name type="scientific">Arthrobacter globiformis</name>
    <dbReference type="NCBI Taxonomy" id="1665"/>
    <lineage>
        <taxon>Bacteria</taxon>
        <taxon>Bacillati</taxon>
        <taxon>Actinomycetota</taxon>
        <taxon>Actinomycetes</taxon>
        <taxon>Micrococcales</taxon>
        <taxon>Micrococcaceae</taxon>
        <taxon>Arthrobacter</taxon>
    </lineage>
</organism>
<evidence type="ECO:0000256" key="7">
    <source>
        <dbReference type="RuleBase" id="RU363032"/>
    </source>
</evidence>
<proteinExistence type="inferred from homology"/>
<feature type="transmembrane region" description="Helical" evidence="7">
    <location>
        <begin position="236"/>
        <end position="256"/>
    </location>
</feature>
<dbReference type="Pfam" id="PF00528">
    <property type="entry name" value="BPD_transp_1"/>
    <property type="match status" value="1"/>
</dbReference>
<evidence type="ECO:0000256" key="1">
    <source>
        <dbReference type="ARBA" id="ARBA00004651"/>
    </source>
</evidence>
<dbReference type="GO" id="GO:0005886">
    <property type="term" value="C:plasma membrane"/>
    <property type="evidence" value="ECO:0007669"/>
    <property type="project" value="UniProtKB-SubCell"/>
</dbReference>
<evidence type="ECO:0000313" key="10">
    <source>
        <dbReference type="EMBL" id="BAI67605.1"/>
    </source>
</evidence>
<keyword evidence="3" id="KW-1003">Cell membrane</keyword>
<feature type="region of interest" description="Disordered" evidence="8">
    <location>
        <begin position="1"/>
        <end position="27"/>
    </location>
</feature>
<accession>D2YYD9</accession>
<keyword evidence="2 7" id="KW-0813">Transport</keyword>
<evidence type="ECO:0000256" key="8">
    <source>
        <dbReference type="SAM" id="MobiDB-lite"/>
    </source>
</evidence>
<keyword evidence="5 7" id="KW-1133">Transmembrane helix</keyword>
<evidence type="ECO:0000256" key="2">
    <source>
        <dbReference type="ARBA" id="ARBA00022448"/>
    </source>
</evidence>
<keyword evidence="4 7" id="KW-0812">Transmembrane</keyword>
<dbReference type="PANTHER" id="PTHR30193:SF37">
    <property type="entry name" value="INNER MEMBRANE ABC TRANSPORTER PERMEASE PROTEIN YCJO"/>
    <property type="match status" value="1"/>
</dbReference>
<dbReference type="PROSITE" id="PS50928">
    <property type="entry name" value="ABC_TM1"/>
    <property type="match status" value="1"/>
</dbReference>
<evidence type="ECO:0000259" key="9">
    <source>
        <dbReference type="PROSITE" id="PS50928"/>
    </source>
</evidence>
<evidence type="ECO:0000256" key="5">
    <source>
        <dbReference type="ARBA" id="ARBA00022989"/>
    </source>
</evidence>
<reference evidence="10" key="1">
    <citation type="journal article" date="2011" name="J. Appl. Glycosci.">
        <title>Cloning, Sequencing and Expression of the Genes Encoding Cyclic alpha-Maltosyl-(1 -&gt; 6)-maltose Hydrolase and alpha-Glucosidase from an Arthrobacter globiformis Strain.</title>
        <authorList>
            <person name="Mori T."/>
            <person name="Nishimoto T."/>
            <person name="Okura T."/>
            <person name="Chaen H."/>
            <person name="Fukuda S."/>
        </authorList>
    </citation>
    <scope>NUCLEOTIDE SEQUENCE</scope>
</reference>
<dbReference type="Gene3D" id="1.10.3720.10">
    <property type="entry name" value="MetI-like"/>
    <property type="match status" value="1"/>
</dbReference>
<keyword evidence="6 7" id="KW-0472">Membrane</keyword>
<dbReference type="AlphaFoldDB" id="D2YYD9"/>
<feature type="region of interest" description="Disordered" evidence="8">
    <location>
        <begin position="61"/>
        <end position="80"/>
    </location>
</feature>
<dbReference type="PANTHER" id="PTHR30193">
    <property type="entry name" value="ABC TRANSPORTER PERMEASE PROTEIN"/>
    <property type="match status" value="1"/>
</dbReference>
<gene>
    <name evidence="10" type="primary">cmmD</name>
</gene>
<evidence type="ECO:0000256" key="6">
    <source>
        <dbReference type="ARBA" id="ARBA00023136"/>
    </source>
</evidence>
<comment type="similarity">
    <text evidence="7">Belongs to the binding-protein-dependent transport system permease family.</text>
</comment>
<feature type="transmembrane region" description="Helical" evidence="7">
    <location>
        <begin position="98"/>
        <end position="118"/>
    </location>
</feature>
<evidence type="ECO:0000256" key="4">
    <source>
        <dbReference type="ARBA" id="ARBA00022692"/>
    </source>
</evidence>
<dbReference type="InterPro" id="IPR051393">
    <property type="entry name" value="ABC_transporter_permease"/>
</dbReference>
<dbReference type="EMBL" id="AB478695">
    <property type="protein sequence ID" value="BAI67605.1"/>
    <property type="molecule type" value="Genomic_DNA"/>
</dbReference>
<name>D2YYD9_ARTGO</name>